<dbReference type="Proteomes" id="UP000273643">
    <property type="component" value="Unassembled WGS sequence"/>
</dbReference>
<evidence type="ECO:0008006" key="3">
    <source>
        <dbReference type="Google" id="ProtNLM"/>
    </source>
</evidence>
<name>A0A3N1NYD1_9GAMM</name>
<gene>
    <name evidence="1" type="ORF">EDC38_0002</name>
</gene>
<protein>
    <recommendedName>
        <fullName evidence="3">DUF2971 family protein</fullName>
    </recommendedName>
</protein>
<evidence type="ECO:0000313" key="1">
    <source>
        <dbReference type="EMBL" id="ROQ19420.1"/>
    </source>
</evidence>
<dbReference type="AlphaFoldDB" id="A0A3N1NYD1"/>
<keyword evidence="2" id="KW-1185">Reference proteome</keyword>
<accession>A0A3N1NYD1</accession>
<comment type="caution">
    <text evidence="1">The sequence shown here is derived from an EMBL/GenBank/DDBJ whole genome shotgun (WGS) entry which is preliminary data.</text>
</comment>
<dbReference type="EMBL" id="RJUK01000001">
    <property type="protein sequence ID" value="ROQ19420.1"/>
    <property type="molecule type" value="Genomic_DNA"/>
</dbReference>
<sequence length="331" mass="38550">MGELADNLIRRRDFGYTPPAHHDFENKGTSVAEYPDTLAKFCSAQTAEQILSSQRLRWSAPHLLADPFELTHQTPLSFDPLTLLDGVIRSATSMIFSRETPKSNSPLATVIRRWRDEERFASPEEAEDVLKELMSRMVDQRQIAIEELMADWRKFTRELRICCFSAKVENLPSWQYLADRHRGVALRFRCGEYTTLVDPKPVEYSLNRPEITTFKEQINAILHQEKVNAQSRFADKFLVKPAMSEAEQEWRIFYHATDQASSREADDSLWYDDRPFEKNDLSAAYFGAFMPRESRQRLLGILREQYPEAKLFQAAPIPGKYEIEFTRIKRD</sequence>
<organism evidence="1 2">
    <name type="scientific">Marinimicrobium koreense</name>
    <dbReference type="NCBI Taxonomy" id="306545"/>
    <lineage>
        <taxon>Bacteria</taxon>
        <taxon>Pseudomonadati</taxon>
        <taxon>Pseudomonadota</taxon>
        <taxon>Gammaproteobacteria</taxon>
        <taxon>Cellvibrionales</taxon>
        <taxon>Cellvibrionaceae</taxon>
        <taxon>Marinimicrobium</taxon>
    </lineage>
</organism>
<reference evidence="1 2" key="1">
    <citation type="submission" date="2018-11" db="EMBL/GenBank/DDBJ databases">
        <title>Genomic Encyclopedia of Type Strains, Phase IV (KMG-IV): sequencing the most valuable type-strain genomes for metagenomic binning, comparative biology and taxonomic classification.</title>
        <authorList>
            <person name="Goeker M."/>
        </authorList>
    </citation>
    <scope>NUCLEOTIDE SEQUENCE [LARGE SCALE GENOMIC DNA]</scope>
    <source>
        <strain evidence="1 2">DSM 16974</strain>
    </source>
</reference>
<proteinExistence type="predicted"/>
<evidence type="ECO:0000313" key="2">
    <source>
        <dbReference type="Proteomes" id="UP000273643"/>
    </source>
</evidence>